<feature type="region of interest" description="Disordered" evidence="1">
    <location>
        <begin position="30"/>
        <end position="129"/>
    </location>
</feature>
<dbReference type="Proteomes" id="UP001150925">
    <property type="component" value="Unassembled WGS sequence"/>
</dbReference>
<evidence type="ECO:0000313" key="4">
    <source>
        <dbReference type="Proteomes" id="UP001150925"/>
    </source>
</evidence>
<name>A0A9W8AV81_9FUNG</name>
<accession>A0A9W8AV81</accession>
<keyword evidence="4" id="KW-1185">Reference proteome</keyword>
<dbReference type="AlphaFoldDB" id="A0A9W8AV81"/>
<gene>
    <name evidence="3" type="ORF">IWQ62_002677</name>
</gene>
<reference evidence="3" key="1">
    <citation type="submission" date="2022-07" db="EMBL/GenBank/DDBJ databases">
        <title>Phylogenomic reconstructions and comparative analyses of Kickxellomycotina fungi.</title>
        <authorList>
            <person name="Reynolds N.K."/>
            <person name="Stajich J.E."/>
            <person name="Barry K."/>
            <person name="Grigoriev I.V."/>
            <person name="Crous P."/>
            <person name="Smith M.E."/>
        </authorList>
    </citation>
    <scope>NUCLEOTIDE SEQUENCE</scope>
    <source>
        <strain evidence="3">RSA 1196</strain>
    </source>
</reference>
<feature type="chain" id="PRO_5040870718" description="Secreted protein" evidence="2">
    <location>
        <begin position="17"/>
        <end position="129"/>
    </location>
</feature>
<protein>
    <recommendedName>
        <fullName evidence="5">Secreted protein</fullName>
    </recommendedName>
</protein>
<comment type="caution">
    <text evidence="3">The sequence shown here is derived from an EMBL/GenBank/DDBJ whole genome shotgun (WGS) entry which is preliminary data.</text>
</comment>
<organism evidence="3 4">
    <name type="scientific">Dispira parvispora</name>
    <dbReference type="NCBI Taxonomy" id="1520584"/>
    <lineage>
        <taxon>Eukaryota</taxon>
        <taxon>Fungi</taxon>
        <taxon>Fungi incertae sedis</taxon>
        <taxon>Zoopagomycota</taxon>
        <taxon>Kickxellomycotina</taxon>
        <taxon>Dimargaritomycetes</taxon>
        <taxon>Dimargaritales</taxon>
        <taxon>Dimargaritaceae</taxon>
        <taxon>Dispira</taxon>
    </lineage>
</organism>
<evidence type="ECO:0008006" key="5">
    <source>
        <dbReference type="Google" id="ProtNLM"/>
    </source>
</evidence>
<keyword evidence="2" id="KW-0732">Signal</keyword>
<sequence length="129" mass="14077">MKVVTLFFVLQATVPAYLLLAGAASIGKRSPEFNDISTGDEGPLSPDDHFSQHGSLGEDETYPDFDGHQMYEDPLSPDNHLSEHGSLGENEAYLDFDEHRMHEDAELDASRNESNSSFGDSGALDSISD</sequence>
<dbReference type="EMBL" id="JANBPY010000601">
    <property type="protein sequence ID" value="KAJ1965392.1"/>
    <property type="molecule type" value="Genomic_DNA"/>
</dbReference>
<evidence type="ECO:0000313" key="3">
    <source>
        <dbReference type="EMBL" id="KAJ1965392.1"/>
    </source>
</evidence>
<evidence type="ECO:0000256" key="2">
    <source>
        <dbReference type="SAM" id="SignalP"/>
    </source>
</evidence>
<evidence type="ECO:0000256" key="1">
    <source>
        <dbReference type="SAM" id="MobiDB-lite"/>
    </source>
</evidence>
<proteinExistence type="predicted"/>
<feature type="compositionally biased region" description="Basic and acidic residues" evidence="1">
    <location>
        <begin position="96"/>
        <end position="111"/>
    </location>
</feature>
<feature type="signal peptide" evidence="2">
    <location>
        <begin position="1"/>
        <end position="16"/>
    </location>
</feature>